<feature type="compositionally biased region" description="Pro residues" evidence="1">
    <location>
        <begin position="252"/>
        <end position="268"/>
    </location>
</feature>
<proteinExistence type="predicted"/>
<name>A0A317E5P0_9PROT</name>
<feature type="region of interest" description="Disordered" evidence="1">
    <location>
        <begin position="193"/>
        <end position="222"/>
    </location>
</feature>
<gene>
    <name evidence="3" type="primary">tagH</name>
    <name evidence="3" type="ORF">DKG75_10325</name>
</gene>
<dbReference type="CDD" id="cd00060">
    <property type="entry name" value="FHA"/>
    <property type="match status" value="1"/>
</dbReference>
<dbReference type="AlphaFoldDB" id="A0A317E5P0"/>
<evidence type="ECO:0000259" key="2">
    <source>
        <dbReference type="PROSITE" id="PS50006"/>
    </source>
</evidence>
<keyword evidence="4" id="KW-1185">Reference proteome</keyword>
<dbReference type="SUPFAM" id="SSF49879">
    <property type="entry name" value="SMAD/FHA domain"/>
    <property type="match status" value="1"/>
</dbReference>
<sequence length="506" mass="54150">MPLVLTFSGPPPDGLPARFVLPPAGAVLGRGQANDLVLPDPGQKLSRRHCEIRPESGGWLLFDLSTNGTFLNDHPERLDPRVPVQLQNGDSILLGDYALVVVIEAEMPALPEIDYEPIPTPPPTDIHDGRFDDFNRERNEAGLGRAADFAFGQVPGGRPQAGGLPEDWDDEPIGGNQSVHRDRLYEVGRVEPAAGFDQSGDDDPFKGFDLEAPPAGMGAQHDHAGHGAIAFEAPTPRRDVLPENWMDDEPRVPPPPPPPLPPPPPERPQPGAGMAPVSVPGAGRDDDGFDATEPPPMAPVSPPPPPFIPAPALAPGEGGEALAAFLAGAGIDLRPGGDPAAVLHLAGRIFRVMVEGARSLVQARARLKNEFRIEQTMIGSANNNPMKFAVTAEEALAALLQPPRAGYLPPQEAAREVFADLEAHELAVMVAVQAAMKSVLKRLDPATIRAKVDAEGGGFSLAGKKPRYWELYEIIFGEVLGGLDEDFDKLFGRVFASAYEDQVRRF</sequence>
<dbReference type="Proteomes" id="UP000246077">
    <property type="component" value="Unassembled WGS sequence"/>
</dbReference>
<dbReference type="InterPro" id="IPR017735">
    <property type="entry name" value="T6SS_FHA"/>
</dbReference>
<protein>
    <submittedName>
        <fullName evidence="3">Type VI secretion system-associated FHA domain protein TagH</fullName>
    </submittedName>
</protein>
<dbReference type="PROSITE" id="PS50006">
    <property type="entry name" value="FHA_DOMAIN"/>
    <property type="match status" value="1"/>
</dbReference>
<feature type="domain" description="FHA" evidence="2">
    <location>
        <begin position="26"/>
        <end position="76"/>
    </location>
</feature>
<dbReference type="InterPro" id="IPR000253">
    <property type="entry name" value="FHA_dom"/>
</dbReference>
<reference evidence="4" key="1">
    <citation type="submission" date="2018-05" db="EMBL/GenBank/DDBJ databases">
        <title>Zavarzinia sp. HR-AS.</title>
        <authorList>
            <person name="Lee Y."/>
            <person name="Jeon C.O."/>
        </authorList>
    </citation>
    <scope>NUCLEOTIDE SEQUENCE [LARGE SCALE GENOMIC DNA]</scope>
    <source>
        <strain evidence="4">DSM 1231</strain>
    </source>
</reference>
<dbReference type="OrthoDB" id="273564at2"/>
<dbReference type="Pfam" id="PF20232">
    <property type="entry name" value="T6SS_FHA_C"/>
    <property type="match status" value="1"/>
</dbReference>
<dbReference type="Gene3D" id="2.60.200.20">
    <property type="match status" value="1"/>
</dbReference>
<evidence type="ECO:0000313" key="4">
    <source>
        <dbReference type="Proteomes" id="UP000246077"/>
    </source>
</evidence>
<evidence type="ECO:0000256" key="1">
    <source>
        <dbReference type="SAM" id="MobiDB-lite"/>
    </source>
</evidence>
<evidence type="ECO:0000313" key="3">
    <source>
        <dbReference type="EMBL" id="PWR22339.1"/>
    </source>
</evidence>
<dbReference type="NCBIfam" id="TIGR03354">
    <property type="entry name" value="VI_FHA"/>
    <property type="match status" value="1"/>
</dbReference>
<dbReference type="EMBL" id="QGLF01000002">
    <property type="protein sequence ID" value="PWR22339.1"/>
    <property type="molecule type" value="Genomic_DNA"/>
</dbReference>
<dbReference type="PANTHER" id="PTHR23308">
    <property type="entry name" value="NUCLEAR INHIBITOR OF PROTEIN PHOSPHATASE-1"/>
    <property type="match status" value="1"/>
</dbReference>
<accession>A0A317E5P0</accession>
<comment type="caution">
    <text evidence="3">The sequence shown here is derived from an EMBL/GenBank/DDBJ whole genome shotgun (WGS) entry which is preliminary data.</text>
</comment>
<organism evidence="3 4">
    <name type="scientific">Zavarzinia compransoris</name>
    <dbReference type="NCBI Taxonomy" id="1264899"/>
    <lineage>
        <taxon>Bacteria</taxon>
        <taxon>Pseudomonadati</taxon>
        <taxon>Pseudomonadota</taxon>
        <taxon>Alphaproteobacteria</taxon>
        <taxon>Rhodospirillales</taxon>
        <taxon>Zavarziniaceae</taxon>
        <taxon>Zavarzinia</taxon>
    </lineage>
</organism>
<dbReference type="InterPro" id="IPR046883">
    <property type="entry name" value="T6SS_FHA_C"/>
</dbReference>
<dbReference type="SMART" id="SM00240">
    <property type="entry name" value="FHA"/>
    <property type="match status" value="1"/>
</dbReference>
<dbReference type="InterPro" id="IPR050923">
    <property type="entry name" value="Cell_Proc_Reg/RNA_Proc"/>
</dbReference>
<feature type="compositionally biased region" description="Pro residues" evidence="1">
    <location>
        <begin position="293"/>
        <end position="309"/>
    </location>
</feature>
<dbReference type="InterPro" id="IPR008984">
    <property type="entry name" value="SMAD_FHA_dom_sf"/>
</dbReference>
<feature type="region of interest" description="Disordered" evidence="1">
    <location>
        <begin position="239"/>
        <end position="314"/>
    </location>
</feature>
<dbReference type="Pfam" id="PF00498">
    <property type="entry name" value="FHA"/>
    <property type="match status" value="1"/>
</dbReference>
<dbReference type="RefSeq" id="WP_109920983.1">
    <property type="nucleotide sequence ID" value="NZ_QGLF01000002.1"/>
</dbReference>